<keyword evidence="3" id="KW-1185">Reference proteome</keyword>
<dbReference type="Proteomes" id="UP000018936">
    <property type="component" value="Unassembled WGS sequence"/>
</dbReference>
<dbReference type="AlphaFoldDB" id="V8NGG5"/>
<comment type="caution">
    <text evidence="2">The sequence shown here is derived from an EMBL/GenBank/DDBJ whole genome shotgun (WGS) entry which is preliminary data.</text>
</comment>
<gene>
    <name evidence="2" type="primary">GSE1</name>
    <name evidence="2" type="ORF">L345_13225</name>
</gene>
<feature type="region of interest" description="Disordered" evidence="1">
    <location>
        <begin position="149"/>
        <end position="242"/>
    </location>
</feature>
<organism evidence="2 3">
    <name type="scientific">Ophiophagus hannah</name>
    <name type="common">King cobra</name>
    <name type="synonym">Naja hannah</name>
    <dbReference type="NCBI Taxonomy" id="8665"/>
    <lineage>
        <taxon>Eukaryota</taxon>
        <taxon>Metazoa</taxon>
        <taxon>Chordata</taxon>
        <taxon>Craniata</taxon>
        <taxon>Vertebrata</taxon>
        <taxon>Euteleostomi</taxon>
        <taxon>Lepidosauria</taxon>
        <taxon>Squamata</taxon>
        <taxon>Bifurcata</taxon>
        <taxon>Unidentata</taxon>
        <taxon>Episquamata</taxon>
        <taxon>Toxicofera</taxon>
        <taxon>Serpentes</taxon>
        <taxon>Colubroidea</taxon>
        <taxon>Elapidae</taxon>
        <taxon>Elapinae</taxon>
        <taxon>Ophiophagus</taxon>
    </lineage>
</organism>
<evidence type="ECO:0000256" key="1">
    <source>
        <dbReference type="SAM" id="MobiDB-lite"/>
    </source>
</evidence>
<reference evidence="2 3" key="1">
    <citation type="journal article" date="2013" name="Proc. Natl. Acad. Sci. U.S.A.">
        <title>The king cobra genome reveals dynamic gene evolution and adaptation in the snake venom system.</title>
        <authorList>
            <person name="Vonk F.J."/>
            <person name="Casewell N.R."/>
            <person name="Henkel C.V."/>
            <person name="Heimberg A.M."/>
            <person name="Jansen H.J."/>
            <person name="McCleary R.J."/>
            <person name="Kerkkamp H.M."/>
            <person name="Vos R.A."/>
            <person name="Guerreiro I."/>
            <person name="Calvete J.J."/>
            <person name="Wuster W."/>
            <person name="Woods A.E."/>
            <person name="Logan J.M."/>
            <person name="Harrison R.A."/>
            <person name="Castoe T.A."/>
            <person name="de Koning A.P."/>
            <person name="Pollock D.D."/>
            <person name="Yandell M."/>
            <person name="Calderon D."/>
            <person name="Renjifo C."/>
            <person name="Currier R.B."/>
            <person name="Salgado D."/>
            <person name="Pla D."/>
            <person name="Sanz L."/>
            <person name="Hyder A.S."/>
            <person name="Ribeiro J.M."/>
            <person name="Arntzen J.W."/>
            <person name="van den Thillart G.E."/>
            <person name="Boetzer M."/>
            <person name="Pirovano W."/>
            <person name="Dirks R.P."/>
            <person name="Spaink H.P."/>
            <person name="Duboule D."/>
            <person name="McGlinn E."/>
            <person name="Kini R.M."/>
            <person name="Richardson M.K."/>
        </authorList>
    </citation>
    <scope>NUCLEOTIDE SEQUENCE</scope>
    <source>
        <tissue evidence="2">Blood</tissue>
    </source>
</reference>
<evidence type="ECO:0000313" key="3">
    <source>
        <dbReference type="Proteomes" id="UP000018936"/>
    </source>
</evidence>
<feature type="compositionally biased region" description="Polar residues" evidence="1">
    <location>
        <begin position="157"/>
        <end position="167"/>
    </location>
</feature>
<feature type="non-terminal residue" evidence="2">
    <location>
        <position position="1"/>
    </location>
</feature>
<proteinExistence type="predicted"/>
<feature type="compositionally biased region" description="Basic residues" evidence="1">
    <location>
        <begin position="176"/>
        <end position="195"/>
    </location>
</feature>
<dbReference type="EMBL" id="AZIM01004214">
    <property type="protein sequence ID" value="ETE61031.1"/>
    <property type="molecule type" value="Genomic_DNA"/>
</dbReference>
<evidence type="ECO:0000313" key="2">
    <source>
        <dbReference type="EMBL" id="ETE61031.1"/>
    </source>
</evidence>
<name>V8NGG5_OPHHA</name>
<sequence>MLQLTSYPCFTRPLKNAPYDLIPRRAGSSLPAAFSCNLWAQFCNLSESDPGRSYTQCPDFFPPLPPWCKLHPTECFAAKVTVVITATLNVRTAASSLPPLFSLALGGTASSQALGRENIRRQRSYRPVESLSKAERIVGLRSLGQPLSEGDFHPCTKTHNNHTQQQFAIPPSGLQLRKRKKAEKERKTKKVRKRQREKEKETEEEREKEKETKNERERQKERGREGEIGKEEEGRRRKKERK</sequence>
<accession>V8NGG5</accession>
<feature type="compositionally biased region" description="Basic and acidic residues" evidence="1">
    <location>
        <begin position="196"/>
        <end position="235"/>
    </location>
</feature>
<protein>
    <submittedName>
        <fullName evidence="2">Genetic suppressor element 1</fullName>
    </submittedName>
</protein>